<evidence type="ECO:0000259" key="10">
    <source>
        <dbReference type="PROSITE" id="PS50067"/>
    </source>
</evidence>
<dbReference type="GO" id="GO:0005524">
    <property type="term" value="F:ATP binding"/>
    <property type="evidence" value="ECO:0007669"/>
    <property type="project" value="UniProtKB-UniRule"/>
</dbReference>
<keyword evidence="12" id="KW-1185">Reference proteome</keyword>
<accession>A0A835THW7</accession>
<dbReference type="FunFam" id="3.40.850.10:FF:000052">
    <property type="entry name" value="Kinesin-like protein KIN-12F"/>
    <property type="match status" value="1"/>
</dbReference>
<feature type="coiled-coil region" evidence="8">
    <location>
        <begin position="869"/>
        <end position="916"/>
    </location>
</feature>
<feature type="coiled-coil region" evidence="8">
    <location>
        <begin position="459"/>
        <end position="486"/>
    </location>
</feature>
<dbReference type="InterPro" id="IPR036961">
    <property type="entry name" value="Kinesin_motor_dom_sf"/>
</dbReference>
<keyword evidence="3 7" id="KW-0067">ATP-binding</keyword>
<feature type="compositionally biased region" description="Low complexity" evidence="9">
    <location>
        <begin position="632"/>
        <end position="652"/>
    </location>
</feature>
<feature type="coiled-coil region" evidence="8">
    <location>
        <begin position="1002"/>
        <end position="1040"/>
    </location>
</feature>
<evidence type="ECO:0000256" key="5">
    <source>
        <dbReference type="ARBA" id="ARBA00023175"/>
    </source>
</evidence>
<dbReference type="AlphaFoldDB" id="A0A835THW7"/>
<dbReference type="GO" id="GO:0007112">
    <property type="term" value="P:male meiosis cytokinesis"/>
    <property type="evidence" value="ECO:0007669"/>
    <property type="project" value="UniProtKB-ARBA"/>
</dbReference>
<evidence type="ECO:0000256" key="7">
    <source>
        <dbReference type="PROSITE-ProRule" id="PRU00283"/>
    </source>
</evidence>
<dbReference type="GO" id="GO:0008017">
    <property type="term" value="F:microtubule binding"/>
    <property type="evidence" value="ECO:0007669"/>
    <property type="project" value="InterPro"/>
</dbReference>
<feature type="region of interest" description="Disordered" evidence="9">
    <location>
        <begin position="1"/>
        <end position="99"/>
    </location>
</feature>
<dbReference type="InterPro" id="IPR027417">
    <property type="entry name" value="P-loop_NTPase"/>
</dbReference>
<feature type="compositionally biased region" description="Low complexity" evidence="9">
    <location>
        <begin position="59"/>
        <end position="72"/>
    </location>
</feature>
<dbReference type="InterPro" id="IPR001752">
    <property type="entry name" value="Kinesin_motor_dom"/>
</dbReference>
<keyword evidence="2 7" id="KW-0547">Nucleotide-binding</keyword>
<dbReference type="GO" id="GO:0055046">
    <property type="term" value="P:microgametogenesis"/>
    <property type="evidence" value="ECO:0007669"/>
    <property type="project" value="UniProtKB-ARBA"/>
</dbReference>
<dbReference type="PANTHER" id="PTHR37739">
    <property type="entry name" value="KINESIN-LIKE PROTEIN KIN-12D"/>
    <property type="match status" value="1"/>
</dbReference>
<evidence type="ECO:0000256" key="1">
    <source>
        <dbReference type="ARBA" id="ARBA00022701"/>
    </source>
</evidence>
<dbReference type="PROSITE" id="PS00411">
    <property type="entry name" value="KINESIN_MOTOR_1"/>
    <property type="match status" value="1"/>
</dbReference>
<evidence type="ECO:0000256" key="8">
    <source>
        <dbReference type="SAM" id="Coils"/>
    </source>
</evidence>
<evidence type="ECO:0000256" key="2">
    <source>
        <dbReference type="ARBA" id="ARBA00022741"/>
    </source>
</evidence>
<protein>
    <recommendedName>
        <fullName evidence="10">Kinesin motor domain-containing protein</fullName>
    </recommendedName>
</protein>
<keyword evidence="4 8" id="KW-0175">Coiled coil</keyword>
<reference evidence="11 12" key="1">
    <citation type="submission" date="2020-10" db="EMBL/GenBank/DDBJ databases">
        <title>Plant Genome Project.</title>
        <authorList>
            <person name="Zhang R.-G."/>
        </authorList>
    </citation>
    <scope>NUCLEOTIDE SEQUENCE [LARGE SCALE GENOMIC DNA]</scope>
    <source>
        <strain evidence="11">FAFU-HL-1</strain>
        <tissue evidence="11">Leaf</tissue>
    </source>
</reference>
<gene>
    <name evidence="11" type="ORF">SADUNF_Sadunf02G0186800</name>
</gene>
<comment type="similarity">
    <text evidence="6">Belongs to the TRAFAC class myosin-kinesin ATPase superfamily. Kinesin family. KIN-12 subfamily.</text>
</comment>
<dbReference type="EMBL" id="JADGMS010000002">
    <property type="protein sequence ID" value="KAF9688335.1"/>
    <property type="molecule type" value="Genomic_DNA"/>
</dbReference>
<dbReference type="OrthoDB" id="3176171at2759"/>
<dbReference type="GO" id="GO:0080175">
    <property type="term" value="P:phragmoplast microtubule organization"/>
    <property type="evidence" value="ECO:0007669"/>
    <property type="project" value="UniProtKB-ARBA"/>
</dbReference>
<feature type="compositionally biased region" description="Polar residues" evidence="9">
    <location>
        <begin position="587"/>
        <end position="621"/>
    </location>
</feature>
<evidence type="ECO:0000313" key="11">
    <source>
        <dbReference type="EMBL" id="KAF9688335.1"/>
    </source>
</evidence>
<dbReference type="GO" id="GO:0005874">
    <property type="term" value="C:microtubule"/>
    <property type="evidence" value="ECO:0007669"/>
    <property type="project" value="UniProtKB-KW"/>
</dbReference>
<evidence type="ECO:0000313" key="12">
    <source>
        <dbReference type="Proteomes" id="UP000657918"/>
    </source>
</evidence>
<proteinExistence type="inferred from homology"/>
<dbReference type="InterPro" id="IPR019821">
    <property type="entry name" value="Kinesin_motor_CS"/>
</dbReference>
<comment type="caution">
    <text evidence="11">The sequence shown here is derived from an EMBL/GenBank/DDBJ whole genome shotgun (WGS) entry which is preliminary data.</text>
</comment>
<dbReference type="SUPFAM" id="SSF52540">
    <property type="entry name" value="P-loop containing nucleoside triphosphate hydrolases"/>
    <property type="match status" value="1"/>
</dbReference>
<keyword evidence="5 7" id="KW-0505">Motor protein</keyword>
<dbReference type="PRINTS" id="PR00380">
    <property type="entry name" value="KINESINHEAVY"/>
</dbReference>
<evidence type="ECO:0000256" key="4">
    <source>
        <dbReference type="ARBA" id="ARBA00023054"/>
    </source>
</evidence>
<dbReference type="SMART" id="SM00129">
    <property type="entry name" value="KISc"/>
    <property type="match status" value="1"/>
</dbReference>
<feature type="domain" description="Kinesin motor" evidence="10">
    <location>
        <begin position="102"/>
        <end position="452"/>
    </location>
</feature>
<dbReference type="Pfam" id="PF00225">
    <property type="entry name" value="Kinesin"/>
    <property type="match status" value="1"/>
</dbReference>
<name>A0A835THW7_9ROSI</name>
<evidence type="ECO:0000256" key="3">
    <source>
        <dbReference type="ARBA" id="ARBA00022840"/>
    </source>
</evidence>
<organism evidence="11 12">
    <name type="scientific">Salix dunnii</name>
    <dbReference type="NCBI Taxonomy" id="1413687"/>
    <lineage>
        <taxon>Eukaryota</taxon>
        <taxon>Viridiplantae</taxon>
        <taxon>Streptophyta</taxon>
        <taxon>Embryophyta</taxon>
        <taxon>Tracheophyta</taxon>
        <taxon>Spermatophyta</taxon>
        <taxon>Magnoliopsida</taxon>
        <taxon>eudicotyledons</taxon>
        <taxon>Gunneridae</taxon>
        <taxon>Pentapetalae</taxon>
        <taxon>rosids</taxon>
        <taxon>fabids</taxon>
        <taxon>Malpighiales</taxon>
        <taxon>Salicaceae</taxon>
        <taxon>Saliceae</taxon>
        <taxon>Salix</taxon>
    </lineage>
</organism>
<evidence type="ECO:0000256" key="6">
    <source>
        <dbReference type="ARBA" id="ARBA00034488"/>
    </source>
</evidence>
<dbReference type="Proteomes" id="UP000657918">
    <property type="component" value="Unassembled WGS sequence"/>
</dbReference>
<dbReference type="Gene3D" id="3.40.850.10">
    <property type="entry name" value="Kinesin motor domain"/>
    <property type="match status" value="1"/>
</dbReference>
<dbReference type="PANTHER" id="PTHR37739:SF16">
    <property type="entry name" value="KINESIN-LIKE PROTEIN"/>
    <property type="match status" value="1"/>
</dbReference>
<dbReference type="GO" id="GO:0009524">
    <property type="term" value="C:phragmoplast"/>
    <property type="evidence" value="ECO:0007669"/>
    <property type="project" value="UniProtKB-ARBA"/>
</dbReference>
<dbReference type="GO" id="GO:0007018">
    <property type="term" value="P:microtubule-based movement"/>
    <property type="evidence" value="ECO:0007669"/>
    <property type="project" value="InterPro"/>
</dbReference>
<dbReference type="InterPro" id="IPR044986">
    <property type="entry name" value="KIF15/KIN-12"/>
</dbReference>
<dbReference type="PROSITE" id="PS50067">
    <property type="entry name" value="KINESIN_MOTOR_2"/>
    <property type="match status" value="1"/>
</dbReference>
<feature type="binding site" evidence="7">
    <location>
        <begin position="191"/>
        <end position="198"/>
    </location>
    <ligand>
        <name>ATP</name>
        <dbReference type="ChEBI" id="CHEBI:30616"/>
    </ligand>
</feature>
<evidence type="ECO:0000256" key="9">
    <source>
        <dbReference type="SAM" id="MobiDB-lite"/>
    </source>
</evidence>
<dbReference type="GO" id="GO:0003777">
    <property type="term" value="F:microtubule motor activity"/>
    <property type="evidence" value="ECO:0007669"/>
    <property type="project" value="InterPro"/>
</dbReference>
<sequence>MRHFMLPRNPILREAAAHNEHSPNPSSHKMKPSPSPSRRNKSSKENAPPPDPNSITSDLKPSPSPASAKLKSPLPPRPPSSNPLKRKLIMENSPENSLSDSGVKVIVRMRPLKKVDEEEGETIVQKMSNNSLAINGQTFTFDSVADTGATQACHLSFIHSCFPQLDMFQLVGAPLVENCLAGFNSSVFAYGQTGSGKTFTMWGPANALSSENLSGDQQGLTPRVFQRLFDRINEEQIKYTDKQLKYQCRCSFLEIYNEQITDLLDPSQRNLQIREDMQTGVYVENLREEYVFTMKDVTQLLIKGLSNRRTGSTSINAESSRSHSVFTCVVESRCKSMADGMSSLKTSRINLVDLAGSERQKLTGTAGERLKEAGNINRSLSQLGNLINILAEISQTGKQRHIPYRDSRLTFLLQESLGGNAKLAMMCAISPAQSCKSETFSTLRFAQRAKAIKNKAIVNEEVEDDVNHLREVIRQLRDELHRVKANSNNPTGLEPAGSADEKYVGEGRSIIEQETEDTDVDMEEAIPLQAESHEILISSCAKPARIVSESCEEPAGEKRFLSSSASKLITEESPNEMVVFGSSCITSSSEKGNSTGISATGEPNGSQNETVNCVSPSSLSIVPSEVSPVLKSPTPSVSPRISSSRKSLRTSSMLTASQKDSKNESKPGPENMRISFAKSNSSAALTAQTSKSCLAPTEHLAASLHRGLEIIDSHRKSSVFRRLSFRFASKPAGSNPVLPVNVGVQTFTLDDEISERVFLCTNCKAKTQLEVKDVDDSSNLQLVPIDCSESIEKSKTQVPKAVEKVLAGAIRREMALEEVCAKQGYEIMQLNRLVQQYKHERECNSIIGQTREDKILRLESLMDGVLSTKDFMEEELAALMHEHKLLKDKYDNHPEVSKINIEMKRVQDELENYRNFCDLGEREVLLEEIQDLRSQLQYYTDSSSSSVLKRNSLLKLTYSCEPSLAPPLNTIQESSSEESPEEKLEIERTRWVDAESKWISLAEELRAELDANRALAEKLKQELDTEKKCAEELKEAMQMAMEGHARMLEQYADLEERHIHLLARHRRIHEGIDDVKKAASKAGVRGAESKFINALAAEISALKAEREKERRYFRDESRGLQAQLRDTAEAVQAAGELLARLKEAEEAVVVAQMRAMEAEQDAVKANKQINKLKRKHEEEISSLKELVAESRLPKEARIIPARSDCDMPKYDAGNPLSEADQRWREAFEPFYNAEDGGGELSKLAEPSTWFSGYDRCNI</sequence>
<keyword evidence="1" id="KW-0493">Microtubule</keyword>
<feature type="coiled-coil region" evidence="8">
    <location>
        <begin position="1141"/>
        <end position="1189"/>
    </location>
</feature>
<feature type="region of interest" description="Disordered" evidence="9">
    <location>
        <begin position="587"/>
        <end position="674"/>
    </location>
</feature>